<gene>
    <name evidence="1" type="ORF">ACFOEI_03180</name>
</gene>
<dbReference type="RefSeq" id="WP_019020051.1">
    <property type="nucleotide sequence ID" value="NZ_BMXD01000011.1"/>
</dbReference>
<organism evidence="1 2">
    <name type="scientific">Modicisalibacter luteus</name>
    <dbReference type="NCBI Taxonomy" id="453962"/>
    <lineage>
        <taxon>Bacteria</taxon>
        <taxon>Pseudomonadati</taxon>
        <taxon>Pseudomonadota</taxon>
        <taxon>Gammaproteobacteria</taxon>
        <taxon>Oceanospirillales</taxon>
        <taxon>Halomonadaceae</taxon>
        <taxon>Modicisalibacter</taxon>
    </lineage>
</organism>
<comment type="caution">
    <text evidence="1">The sequence shown here is derived from an EMBL/GenBank/DDBJ whole genome shotgun (WGS) entry which is preliminary data.</text>
</comment>
<dbReference type="InterPro" id="IPR004260">
    <property type="entry name" value="Pyr-dimer_DNA_glycosylase"/>
</dbReference>
<proteinExistence type="predicted"/>
<protein>
    <submittedName>
        <fullName evidence="1">Pyrimidine dimer DNA glycosylase/endonuclease V</fullName>
    </submittedName>
</protein>
<reference evidence="2" key="1">
    <citation type="journal article" date="2019" name="Int. J. Syst. Evol. Microbiol.">
        <title>The Global Catalogue of Microorganisms (GCM) 10K type strain sequencing project: providing services to taxonomists for standard genome sequencing and annotation.</title>
        <authorList>
            <consortium name="The Broad Institute Genomics Platform"/>
            <consortium name="The Broad Institute Genome Sequencing Center for Infectious Disease"/>
            <person name="Wu L."/>
            <person name="Ma J."/>
        </authorList>
    </citation>
    <scope>NUCLEOTIDE SEQUENCE [LARGE SCALE GENOMIC DNA]</scope>
    <source>
        <strain evidence="2">KCTC 12847</strain>
    </source>
</reference>
<evidence type="ECO:0000313" key="2">
    <source>
        <dbReference type="Proteomes" id="UP001595640"/>
    </source>
</evidence>
<evidence type="ECO:0000313" key="1">
    <source>
        <dbReference type="EMBL" id="MFC3291073.1"/>
    </source>
</evidence>
<dbReference type="Proteomes" id="UP001595640">
    <property type="component" value="Unassembled WGS sequence"/>
</dbReference>
<sequence>MRLWSLHPCYLDTKGLLALWREGLLAQKVLQGATKGYRHHPQLTRFKRCEDPLGAMAYYLGSVVDEADRRGYRFDRSKIVDSFYTGRLTVTSGQVKYELGHLSGKLQNRDPVAHARLREVGHVRLHPLFDEVAGEIEPWEIV</sequence>
<keyword evidence="2" id="KW-1185">Reference proteome</keyword>
<accession>A0ABV7LWV9</accession>
<dbReference type="Pfam" id="PF03013">
    <property type="entry name" value="Pyr_excise"/>
    <property type="match status" value="1"/>
</dbReference>
<name>A0ABV7LWV9_9GAMM</name>
<dbReference type="EMBL" id="JBHRUH010000006">
    <property type="protein sequence ID" value="MFC3291073.1"/>
    <property type="molecule type" value="Genomic_DNA"/>
</dbReference>